<evidence type="ECO:0000256" key="1">
    <source>
        <dbReference type="PROSITE-ProRule" id="PRU00221"/>
    </source>
</evidence>
<proteinExistence type="predicted"/>
<comment type="caution">
    <text evidence="2">The sequence shown here is derived from an EMBL/GenBank/DDBJ whole genome shotgun (WGS) entry which is preliminary data.</text>
</comment>
<keyword evidence="1" id="KW-0853">WD repeat</keyword>
<evidence type="ECO:0000313" key="2">
    <source>
        <dbReference type="EMBL" id="CAD8057977.1"/>
    </source>
</evidence>
<sequence length="470" mass="55523">MQIFCTQVDHQQFQIIGICTDNKCQHQKPFCHYCLPKHADHISKLLPKEKMQEWINQKSEIVSNIYKQIQECKLSFECIINKLQIYLNINIEKLGLSQFDKLITNLCQIEKIELGYFKEIKQLLEQIKSITFKIFNNIKVQEEKNINQTQIQINPTFEIITKQKYNEGCRAIAFNKDDSIVVAGCDKKIKVFENKQGYLNQLQILSEHKDNVVTLNFMMKSDHFVSGSYSSEIIIWYLNQENQWACKQNLNGHSNAIYCVLLNSNEDQIISGSKDTTIKFWVKQKNWQCEETIEDINHQIYSLSLNEKFNQLIVSSQDQFLYVLQQSEVDNKWKINQKIKIDSHGTRLCFINDYQFVFQPYCKEYMEMYDMNINTQNFERSQYIPVQCGSNDDSSFVQLQYLQSKGLLVNKNGKFVNILRKKENNNFEKELAIQFDTEVSFGRLSQDGNFLISWDNKQNELIVRKFQEQK</sequence>
<dbReference type="PANTHER" id="PTHR19920:SF0">
    <property type="entry name" value="CYTOSOLIC IRON-SULFUR PROTEIN ASSEMBLY PROTEIN CIAO1-RELATED"/>
    <property type="match status" value="1"/>
</dbReference>
<organism evidence="2 3">
    <name type="scientific">Paramecium sonneborni</name>
    <dbReference type="NCBI Taxonomy" id="65129"/>
    <lineage>
        <taxon>Eukaryota</taxon>
        <taxon>Sar</taxon>
        <taxon>Alveolata</taxon>
        <taxon>Ciliophora</taxon>
        <taxon>Intramacronucleata</taxon>
        <taxon>Oligohymenophorea</taxon>
        <taxon>Peniculida</taxon>
        <taxon>Parameciidae</taxon>
        <taxon>Paramecium</taxon>
    </lineage>
</organism>
<dbReference type="AlphaFoldDB" id="A0A8S1KSV2"/>
<feature type="repeat" description="WD" evidence="1">
    <location>
        <begin position="250"/>
        <end position="281"/>
    </location>
</feature>
<gene>
    <name evidence="2" type="ORF">PSON_ATCC_30995.1.T0110488</name>
</gene>
<dbReference type="Pfam" id="PF00400">
    <property type="entry name" value="WD40"/>
    <property type="match status" value="3"/>
</dbReference>
<evidence type="ECO:0008006" key="4">
    <source>
        <dbReference type="Google" id="ProtNLM"/>
    </source>
</evidence>
<evidence type="ECO:0000313" key="3">
    <source>
        <dbReference type="Proteomes" id="UP000692954"/>
    </source>
</evidence>
<dbReference type="Proteomes" id="UP000692954">
    <property type="component" value="Unassembled WGS sequence"/>
</dbReference>
<dbReference type="PROSITE" id="PS50082">
    <property type="entry name" value="WD_REPEATS_2"/>
    <property type="match status" value="2"/>
</dbReference>
<protein>
    <recommendedName>
        <fullName evidence="4">WD40-repeat-containing domain</fullName>
    </recommendedName>
</protein>
<dbReference type="OrthoDB" id="406844at2759"/>
<dbReference type="GO" id="GO:0016226">
    <property type="term" value="P:iron-sulfur cluster assembly"/>
    <property type="evidence" value="ECO:0007669"/>
    <property type="project" value="TreeGrafter"/>
</dbReference>
<accession>A0A8S1KSV2</accession>
<dbReference type="PROSITE" id="PS50294">
    <property type="entry name" value="WD_REPEATS_REGION"/>
    <property type="match status" value="1"/>
</dbReference>
<dbReference type="InterPro" id="IPR001680">
    <property type="entry name" value="WD40_rpt"/>
</dbReference>
<reference evidence="2" key="1">
    <citation type="submission" date="2021-01" db="EMBL/GenBank/DDBJ databases">
        <authorList>
            <consortium name="Genoscope - CEA"/>
            <person name="William W."/>
        </authorList>
    </citation>
    <scope>NUCLEOTIDE SEQUENCE</scope>
</reference>
<dbReference type="PANTHER" id="PTHR19920">
    <property type="entry name" value="WD40 PROTEIN CIAO1"/>
    <property type="match status" value="1"/>
</dbReference>
<dbReference type="GO" id="GO:0097361">
    <property type="term" value="C:cytosolic [4Fe-4S] assembly targeting complex"/>
    <property type="evidence" value="ECO:0007669"/>
    <property type="project" value="TreeGrafter"/>
</dbReference>
<feature type="repeat" description="WD" evidence="1">
    <location>
        <begin position="205"/>
        <end position="236"/>
    </location>
</feature>
<dbReference type="EMBL" id="CAJJDN010000011">
    <property type="protein sequence ID" value="CAD8057977.1"/>
    <property type="molecule type" value="Genomic_DNA"/>
</dbReference>
<keyword evidence="3" id="KW-1185">Reference proteome</keyword>
<dbReference type="SMART" id="SM00320">
    <property type="entry name" value="WD40"/>
    <property type="match status" value="4"/>
</dbReference>
<name>A0A8S1KSV2_9CILI</name>